<reference evidence="2 4" key="1">
    <citation type="submission" date="2020-04" db="EMBL/GenBank/DDBJ databases">
        <title>Genome sequencing of novel species.</title>
        <authorList>
            <person name="Heo J."/>
            <person name="Kim S.-J."/>
            <person name="Kim J.-S."/>
            <person name="Hong S.-B."/>
            <person name="Kwon S.-W."/>
        </authorList>
    </citation>
    <scope>NUCLEOTIDE SEQUENCE [LARGE SCALE GENOMIC DNA]</scope>
    <source>
        <strain evidence="2 4">MFER-1</strain>
        <plasmid evidence="3 4">unnamed1</plasmid>
    </source>
</reference>
<dbReference type="PANTHER" id="PTHR18964:SF149">
    <property type="entry name" value="BIFUNCTIONAL UDP-N-ACETYLGLUCOSAMINE 2-EPIMERASE_N-ACETYLMANNOSAMINE KINASE"/>
    <property type="match status" value="1"/>
</dbReference>
<dbReference type="InterPro" id="IPR000600">
    <property type="entry name" value="ROK"/>
</dbReference>
<keyword evidence="4" id="KW-1185">Reference proteome</keyword>
<dbReference type="KEGG" id="cheb:HH215_08825"/>
<dbReference type="InterPro" id="IPR043129">
    <property type="entry name" value="ATPase_NBD"/>
</dbReference>
<dbReference type="PANTHER" id="PTHR18964">
    <property type="entry name" value="ROK (REPRESSOR, ORF, KINASE) FAMILY"/>
    <property type="match status" value="1"/>
</dbReference>
<geneLocation type="plasmid" evidence="3 4">
    <name>unnamed1</name>
</geneLocation>
<protein>
    <submittedName>
        <fullName evidence="2">ROK family protein</fullName>
    </submittedName>
</protein>
<dbReference type="Gene3D" id="3.30.420.40">
    <property type="match status" value="2"/>
</dbReference>
<evidence type="ECO:0000313" key="4">
    <source>
        <dbReference type="Proteomes" id="UP000502248"/>
    </source>
</evidence>
<evidence type="ECO:0000313" key="3">
    <source>
        <dbReference type="EMBL" id="QJD88494.1"/>
    </source>
</evidence>
<sequence length="335" mass="34581">MRAIGIDIGGTKIAVGLVDDGKIVKRHVITNRFFGEPQRMVAAIGKAIARLRAADGSSMVAVDDRVGDGDGDGSSGAIGVGDAGHEAAGSGDIAGIGVGCPGWVVDGIVYDAVNLGISKFALEDVLAEVSGLPTRAENDARTALLCERRYGTLQGSVNGATVTFGTGIGGALMLERRLYRGSFGCAGEIGHLTLSGSDEPCPCGKIGCFERTASVTALVQLAKRHGLKAEDGLAVCALAKAGDEVAIDVLERYTDAAAKGVIELVMLLDLDTVVIGGAISRQRKLFVDSLRKKVNLHLPRCRVTPAAFANDAGIIGAVELVSKGDARQRASDEIL</sequence>
<accession>A0A7Z2VHG5</accession>
<keyword evidence="3" id="KW-0614">Plasmid</keyword>
<proteinExistence type="inferred from homology"/>
<gene>
    <name evidence="2" type="ORF">HH215_08825</name>
    <name evidence="3" type="ORF">HH215_35145</name>
</gene>
<dbReference type="KEGG" id="cheb:HH215_35145"/>
<evidence type="ECO:0000313" key="2">
    <source>
        <dbReference type="EMBL" id="QJD83263.1"/>
    </source>
</evidence>
<dbReference type="EMBL" id="CP051681">
    <property type="protein sequence ID" value="QJD88494.1"/>
    <property type="molecule type" value="Genomic_DNA"/>
</dbReference>
<dbReference type="EMBL" id="CP051680">
    <property type="protein sequence ID" value="QJD83263.1"/>
    <property type="molecule type" value="Genomic_DNA"/>
</dbReference>
<comment type="similarity">
    <text evidence="1">Belongs to the ROK (NagC/XylR) family.</text>
</comment>
<dbReference type="AlphaFoldDB" id="A0A7Z2VHG5"/>
<organism evidence="2 4">
    <name type="scientific">Cohnella herbarum</name>
    <dbReference type="NCBI Taxonomy" id="2728023"/>
    <lineage>
        <taxon>Bacteria</taxon>
        <taxon>Bacillati</taxon>
        <taxon>Bacillota</taxon>
        <taxon>Bacilli</taxon>
        <taxon>Bacillales</taxon>
        <taxon>Paenibacillaceae</taxon>
        <taxon>Cohnella</taxon>
    </lineage>
</organism>
<dbReference type="SUPFAM" id="SSF53067">
    <property type="entry name" value="Actin-like ATPase domain"/>
    <property type="match status" value="1"/>
</dbReference>
<dbReference type="Proteomes" id="UP000502248">
    <property type="component" value="Plasmid unnamed1"/>
</dbReference>
<name>A0A7Z2VHG5_9BACL</name>
<dbReference type="RefSeq" id="WP_169279560.1">
    <property type="nucleotide sequence ID" value="NZ_CP051680.1"/>
</dbReference>
<dbReference type="Pfam" id="PF00480">
    <property type="entry name" value="ROK"/>
    <property type="match status" value="1"/>
</dbReference>
<dbReference type="Proteomes" id="UP000502248">
    <property type="component" value="Chromosome"/>
</dbReference>
<evidence type="ECO:0000256" key="1">
    <source>
        <dbReference type="ARBA" id="ARBA00006479"/>
    </source>
</evidence>